<dbReference type="Proteomes" id="UP000053695">
    <property type="component" value="Unassembled WGS sequence"/>
</dbReference>
<keyword evidence="1" id="KW-1133">Transmembrane helix</keyword>
<sequence length="164" mass="19330">MKKYIKIGLIIFILINILPLIPFVVYLYENIGGAKDIGEVFKNSPFENFIYFDHNALMLMKSNNNSIYKELLIFINGIYIWEDNIAIKAPLTFIARYYPIDDFEYYNGLLIKCNNRSLLKKPKSDLINYVPKDYKDVVIYNGYSLIAIKYDVKDNKTLIYYVFN</sequence>
<evidence type="ECO:0000256" key="1">
    <source>
        <dbReference type="SAM" id="Phobius"/>
    </source>
</evidence>
<evidence type="ECO:0000313" key="3">
    <source>
        <dbReference type="Proteomes" id="UP000053695"/>
    </source>
</evidence>
<feature type="transmembrane region" description="Helical" evidence="1">
    <location>
        <begin position="7"/>
        <end position="28"/>
    </location>
</feature>
<evidence type="ECO:0000313" key="2">
    <source>
        <dbReference type="EMBL" id="ENN95590.1"/>
    </source>
</evidence>
<dbReference type="STRING" id="1069083.GCA_000371805_00915"/>
<accession>N6VP24</accession>
<dbReference type="OrthoDB" id="65613at2157"/>
<dbReference type="AlphaFoldDB" id="N6VP24"/>
<keyword evidence="1" id="KW-0812">Transmembrane</keyword>
<organism evidence="2 3">
    <name type="scientific">Methanocaldococcus villosus KIN24-T80</name>
    <dbReference type="NCBI Taxonomy" id="1069083"/>
    <lineage>
        <taxon>Archaea</taxon>
        <taxon>Methanobacteriati</taxon>
        <taxon>Methanobacteriota</taxon>
        <taxon>Methanomada group</taxon>
        <taxon>Methanococci</taxon>
        <taxon>Methanococcales</taxon>
        <taxon>Methanocaldococcaceae</taxon>
        <taxon>Methanocaldococcus</taxon>
    </lineage>
</organism>
<proteinExistence type="predicted"/>
<gene>
    <name evidence="2" type="ORF">J422_07047</name>
</gene>
<reference evidence="2 3" key="1">
    <citation type="journal article" date="2013" name="Genome Announc.">
        <title>Draft Genome Sequence of a Highly Flagellated, Fast-Swimming Archaeon, Methanocaldococcus villosus Strain KIN24-T80 (DSM 22612).</title>
        <authorList>
            <person name="Thennarasu S."/>
            <person name="Polireddy D."/>
            <person name="Antony A."/>
            <person name="Yada M.R."/>
            <person name="Algarawi S."/>
            <person name="Sivakumar N."/>
        </authorList>
    </citation>
    <scope>NUCLEOTIDE SEQUENCE [LARGE SCALE GENOMIC DNA]</scope>
    <source>
        <strain evidence="2 3">KIN24-T80</strain>
    </source>
</reference>
<dbReference type="EMBL" id="APMM01000068">
    <property type="protein sequence ID" value="ENN95590.1"/>
    <property type="molecule type" value="Genomic_DNA"/>
</dbReference>
<feature type="non-terminal residue" evidence="2">
    <location>
        <position position="164"/>
    </location>
</feature>
<keyword evidence="3" id="KW-1185">Reference proteome</keyword>
<comment type="caution">
    <text evidence="2">The sequence shown here is derived from an EMBL/GenBank/DDBJ whole genome shotgun (WGS) entry which is preliminary data.</text>
</comment>
<keyword evidence="1" id="KW-0472">Membrane</keyword>
<protein>
    <submittedName>
        <fullName evidence="2">Uncharacterized protein</fullName>
    </submittedName>
</protein>
<name>N6VP24_9EURY</name>